<evidence type="ECO:0000256" key="9">
    <source>
        <dbReference type="SAM" id="Phobius"/>
    </source>
</evidence>
<organism evidence="11 12">
    <name type="scientific">Kangiella geojedonensis</name>
    <dbReference type="NCBI Taxonomy" id="914150"/>
    <lineage>
        <taxon>Bacteria</taxon>
        <taxon>Pseudomonadati</taxon>
        <taxon>Pseudomonadota</taxon>
        <taxon>Gammaproteobacteria</taxon>
        <taxon>Kangiellales</taxon>
        <taxon>Kangiellaceae</taxon>
        <taxon>Kangiella</taxon>
    </lineage>
</organism>
<dbReference type="PATRIC" id="fig|914150.5.peg.1146"/>
<dbReference type="Proteomes" id="UP000034071">
    <property type="component" value="Chromosome"/>
</dbReference>
<evidence type="ECO:0000313" key="11">
    <source>
        <dbReference type="EMBL" id="AKE52090.1"/>
    </source>
</evidence>
<dbReference type="PANTHER" id="PTHR33451:SF3">
    <property type="entry name" value="MALATE-2H(+)_NA(+)-LACTATE ANTIPORTER"/>
    <property type="match status" value="1"/>
</dbReference>
<protein>
    <submittedName>
        <fullName evidence="11">Na+/H+ antiporter NhaC</fullName>
    </submittedName>
</protein>
<feature type="transmembrane region" description="Helical" evidence="9">
    <location>
        <begin position="515"/>
        <end position="535"/>
    </location>
</feature>
<feature type="transmembrane region" description="Helical" evidence="9">
    <location>
        <begin position="437"/>
        <end position="457"/>
    </location>
</feature>
<comment type="subcellular location">
    <subcellularLocation>
        <location evidence="1">Cell membrane</location>
        <topology evidence="1">Multi-pass membrane protein</topology>
    </subcellularLocation>
</comment>
<evidence type="ECO:0000256" key="6">
    <source>
        <dbReference type="ARBA" id="ARBA00022989"/>
    </source>
</evidence>
<dbReference type="Pfam" id="PF03553">
    <property type="entry name" value="Na_H_antiporter"/>
    <property type="match status" value="2"/>
</dbReference>
<keyword evidence="3" id="KW-0050">Antiport</keyword>
<keyword evidence="12" id="KW-1185">Reference proteome</keyword>
<feature type="transmembrane region" description="Helical" evidence="9">
    <location>
        <begin position="394"/>
        <end position="416"/>
    </location>
</feature>
<proteinExistence type="inferred from homology"/>
<dbReference type="STRING" id="914150.TQ33_1130"/>
<keyword evidence="5 9" id="KW-0812">Transmembrane</keyword>
<dbReference type="AlphaFoldDB" id="A0A0F6TQM1"/>
<evidence type="ECO:0000256" key="2">
    <source>
        <dbReference type="ARBA" id="ARBA00022448"/>
    </source>
</evidence>
<feature type="transmembrane region" description="Helical" evidence="9">
    <location>
        <begin position="115"/>
        <end position="148"/>
    </location>
</feature>
<feature type="transmembrane region" description="Helical" evidence="9">
    <location>
        <begin position="12"/>
        <end position="32"/>
    </location>
</feature>
<dbReference type="RefSeq" id="WP_046561199.1">
    <property type="nucleotide sequence ID" value="NZ_CP010975.1"/>
</dbReference>
<evidence type="ECO:0000256" key="1">
    <source>
        <dbReference type="ARBA" id="ARBA00004651"/>
    </source>
</evidence>
<feature type="transmembrane region" description="Helical" evidence="9">
    <location>
        <begin position="38"/>
        <end position="57"/>
    </location>
</feature>
<dbReference type="HOGENOM" id="CLU_033405_1_0_6"/>
<keyword evidence="6 9" id="KW-1133">Transmembrane helix</keyword>
<evidence type="ECO:0000259" key="10">
    <source>
        <dbReference type="Pfam" id="PF03553"/>
    </source>
</evidence>
<feature type="transmembrane region" description="Helical" evidence="9">
    <location>
        <begin position="199"/>
        <end position="220"/>
    </location>
</feature>
<evidence type="ECO:0000256" key="8">
    <source>
        <dbReference type="ARBA" id="ARBA00038435"/>
    </source>
</evidence>
<feature type="domain" description="Na+/H+ antiporter NhaC-like C-terminal" evidence="10">
    <location>
        <begin position="166"/>
        <end position="286"/>
    </location>
</feature>
<feature type="domain" description="Na+/H+ antiporter NhaC-like C-terminal" evidence="10">
    <location>
        <begin position="368"/>
        <end position="536"/>
    </location>
</feature>
<evidence type="ECO:0000256" key="4">
    <source>
        <dbReference type="ARBA" id="ARBA00022475"/>
    </source>
</evidence>
<dbReference type="EMBL" id="CP010975">
    <property type="protein sequence ID" value="AKE52090.1"/>
    <property type="molecule type" value="Genomic_DNA"/>
</dbReference>
<evidence type="ECO:0000313" key="12">
    <source>
        <dbReference type="Proteomes" id="UP000034071"/>
    </source>
</evidence>
<sequence length="549" mass="58672">MADSSARQPSMLQALLPIGLLVILLAFSVYLYGSDSSYGANQIALVICAAVALLVGLRNGQTWKELEQGVVDGISIALGALLILLMVGSLIGAWILAGTVPTMIYYGLQILSPEYFYVATCAICALVALSIGSSWTTAGTVGIGLIGVSQGLGLSMEVTAGAIISGAYFGDKMSPLSDTTNLAPAVTGTDLFTHIRHMVWTTTPALIIALIIFTFMGFNSDTEQQVLVLEDTLKLLDDNFNISLWTLIPMAVVFVMAFRKVPAVATILVGALLGCVIAVTFQGNVIEKFIGGDRVKCERSAVYSCEIISYESESENAKVTLGISFNNSDQTLTETFVLEEGGEKSFETSEGTVNVYSHGDFMTYLSATWKSMFSGFSASTGNDEFDGLLSRGGMISMLNTMFLIITAMSFGAAMEVTGLLHKLIKTIIGMAKSTGSLIGSVLATCIGMNVITADQYISIVLPGRMYKAEFKRRGLDAKNLSRTLEDSATITSPLIPWNTCGAYMAGTLGVATGAYWIYCFFNLLTPLVSFIYALFNFKISPIEGDEVDG</sequence>
<name>A0A0F6TQM1_9GAMM</name>
<keyword evidence="7 9" id="KW-0472">Membrane</keyword>
<dbReference type="GO" id="GO:0005886">
    <property type="term" value="C:plasma membrane"/>
    <property type="evidence" value="ECO:0007669"/>
    <property type="project" value="UniProtKB-SubCell"/>
</dbReference>
<evidence type="ECO:0000256" key="7">
    <source>
        <dbReference type="ARBA" id="ARBA00023136"/>
    </source>
</evidence>
<gene>
    <name evidence="11" type="ORF">TQ33_1130</name>
</gene>
<comment type="similarity">
    <text evidence="8">Belongs to the NhaC Na(+)/H(+) (TC 2.A.35) antiporter family.</text>
</comment>
<dbReference type="InterPro" id="IPR052180">
    <property type="entry name" value="NhaC_Na-H+_Antiporter"/>
</dbReference>
<feature type="transmembrane region" description="Helical" evidence="9">
    <location>
        <begin position="265"/>
        <end position="286"/>
    </location>
</feature>
<dbReference type="InterPro" id="IPR018461">
    <property type="entry name" value="Na/H_Antiport_NhaC-like_C"/>
</dbReference>
<dbReference type="KEGG" id="kge:TQ33_1130"/>
<evidence type="ECO:0000256" key="5">
    <source>
        <dbReference type="ARBA" id="ARBA00022692"/>
    </source>
</evidence>
<evidence type="ECO:0000256" key="3">
    <source>
        <dbReference type="ARBA" id="ARBA00022449"/>
    </source>
</evidence>
<dbReference type="GO" id="GO:0015297">
    <property type="term" value="F:antiporter activity"/>
    <property type="evidence" value="ECO:0007669"/>
    <property type="project" value="UniProtKB-KW"/>
</dbReference>
<reference evidence="11 12" key="1">
    <citation type="submission" date="2015-02" db="EMBL/GenBank/DDBJ databases">
        <title>Complete genome sequence of Kangiella geojedonensis strain YCS-5T.</title>
        <authorList>
            <person name="Kim K.M."/>
        </authorList>
    </citation>
    <scope>NUCLEOTIDE SEQUENCE [LARGE SCALE GENOMIC DNA]</scope>
    <source>
        <strain evidence="11 12">YCS-5</strain>
    </source>
</reference>
<accession>A0A0F6TQM1</accession>
<dbReference type="PANTHER" id="PTHR33451">
    <property type="entry name" value="MALATE-2H(+)/NA(+)-LACTATE ANTIPORTER"/>
    <property type="match status" value="1"/>
</dbReference>
<keyword evidence="4" id="KW-1003">Cell membrane</keyword>
<feature type="transmembrane region" description="Helical" evidence="9">
    <location>
        <begin position="69"/>
        <end position="95"/>
    </location>
</feature>
<keyword evidence="2" id="KW-0813">Transport</keyword>
<feature type="transmembrane region" description="Helical" evidence="9">
    <location>
        <begin position="240"/>
        <end position="258"/>
    </location>
</feature>